<dbReference type="RefSeq" id="WP_353712298.1">
    <property type="nucleotide sequence ID" value="NZ_CP159279.1"/>
</dbReference>
<dbReference type="AlphaFoldDB" id="A0AAU8ER40"/>
<accession>A0AAU8ER40</accession>
<evidence type="ECO:0000313" key="1">
    <source>
        <dbReference type="EMBL" id="XCH12122.1"/>
    </source>
</evidence>
<organism evidence="1">
    <name type="scientific">Arthrobacter sp. K5</name>
    <dbReference type="NCBI Taxonomy" id="2839623"/>
    <lineage>
        <taxon>Bacteria</taxon>
        <taxon>Bacillati</taxon>
        <taxon>Actinomycetota</taxon>
        <taxon>Actinomycetes</taxon>
        <taxon>Micrococcales</taxon>
        <taxon>Micrococcaceae</taxon>
        <taxon>Arthrobacter</taxon>
    </lineage>
</organism>
<protein>
    <submittedName>
        <fullName evidence="1">Uncharacterized protein</fullName>
    </submittedName>
</protein>
<sequence>MEPGDTLFFLRTVHAVGVVEETRRTSVLADVLSFAGARTVYRAEELQKMCAKEVLAVKFRLDQVLDAPVSRENLKMLGVMEESPQSIAQIKSEEGIQWARTLQEG</sequence>
<proteinExistence type="predicted"/>
<dbReference type="EMBL" id="CP159279">
    <property type="protein sequence ID" value="XCH12122.1"/>
    <property type="molecule type" value="Genomic_DNA"/>
</dbReference>
<reference evidence="1" key="1">
    <citation type="submission" date="2024-06" db="EMBL/GenBank/DDBJ databases">
        <title>Biodegradation of dimethachlon by Arthrobacter sp. K5: mechanistic insights and ecological implications.</title>
        <authorList>
            <person name="Hu S."/>
            <person name="Lu P."/>
        </authorList>
    </citation>
    <scope>NUCLEOTIDE SEQUENCE</scope>
    <source>
        <strain evidence="1">K5</strain>
    </source>
</reference>
<gene>
    <name evidence="1" type="ORF">ABRP34_03645</name>
</gene>
<name>A0AAU8ER40_9MICC</name>